<dbReference type="KEGG" id="mno:Mnod_2966"/>
<evidence type="ECO:0000313" key="3">
    <source>
        <dbReference type="Proteomes" id="UP000008207"/>
    </source>
</evidence>
<feature type="domain" description="Transposase DDE" evidence="1">
    <location>
        <begin position="36"/>
        <end position="120"/>
    </location>
</feature>
<dbReference type="STRING" id="460265.Mnod_2966"/>
<dbReference type="Pfam" id="PF13586">
    <property type="entry name" value="DDE_Tnp_1_2"/>
    <property type="match status" value="1"/>
</dbReference>
<dbReference type="eggNOG" id="ENOG502ZE42">
    <property type="taxonomic scope" value="Bacteria"/>
</dbReference>
<reference evidence="2 3" key="1">
    <citation type="submission" date="2009-01" db="EMBL/GenBank/DDBJ databases">
        <title>Complete sequence of chromosome of Methylobacterium nodulans ORS 2060.</title>
        <authorList>
            <consortium name="US DOE Joint Genome Institute"/>
            <person name="Lucas S."/>
            <person name="Copeland A."/>
            <person name="Lapidus A."/>
            <person name="Glavina del Rio T."/>
            <person name="Dalin E."/>
            <person name="Tice H."/>
            <person name="Bruce D."/>
            <person name="Goodwin L."/>
            <person name="Pitluck S."/>
            <person name="Sims D."/>
            <person name="Brettin T."/>
            <person name="Detter J.C."/>
            <person name="Han C."/>
            <person name="Larimer F."/>
            <person name="Land M."/>
            <person name="Hauser L."/>
            <person name="Kyrpides N."/>
            <person name="Ivanova N."/>
            <person name="Marx C.J."/>
            <person name="Richardson P."/>
        </authorList>
    </citation>
    <scope>NUCLEOTIDE SEQUENCE [LARGE SCALE GENOMIC DNA]</scope>
    <source>
        <strain evidence="3">LMG 21967 / CNCM I-2342 / ORS 2060</strain>
    </source>
</reference>
<organism evidence="2 3">
    <name type="scientific">Methylobacterium nodulans (strain LMG 21967 / CNCM I-2342 / ORS 2060)</name>
    <dbReference type="NCBI Taxonomy" id="460265"/>
    <lineage>
        <taxon>Bacteria</taxon>
        <taxon>Pseudomonadati</taxon>
        <taxon>Pseudomonadota</taxon>
        <taxon>Alphaproteobacteria</taxon>
        <taxon>Hyphomicrobiales</taxon>
        <taxon>Methylobacteriaceae</taxon>
        <taxon>Methylobacterium</taxon>
    </lineage>
</organism>
<sequence length="120" mass="13902">MRPVAHLPSGSRPDQVHELSPAIQPLDQLPSVPLWVAVDRGYTSYRFRLHLWRLEARAAIPPQHHEAPVACLRRIDINSSRVDRLWARLKERRAMATRYEKTASSFLRVICLTATIDWLK</sequence>
<accession>B8II47</accession>
<evidence type="ECO:0000313" key="2">
    <source>
        <dbReference type="EMBL" id="ACL57916.1"/>
    </source>
</evidence>
<evidence type="ECO:0000259" key="1">
    <source>
        <dbReference type="Pfam" id="PF13586"/>
    </source>
</evidence>
<dbReference type="RefSeq" id="WP_015929591.1">
    <property type="nucleotide sequence ID" value="NC_011894.1"/>
</dbReference>
<dbReference type="Proteomes" id="UP000008207">
    <property type="component" value="Chromosome"/>
</dbReference>
<dbReference type="OrthoDB" id="9798237at2"/>
<proteinExistence type="predicted"/>
<name>B8II47_METNO</name>
<dbReference type="InterPro" id="IPR025668">
    <property type="entry name" value="Tnp_DDE_dom"/>
</dbReference>
<dbReference type="AlphaFoldDB" id="B8II47"/>
<keyword evidence="3" id="KW-1185">Reference proteome</keyword>
<dbReference type="EMBL" id="CP001349">
    <property type="protein sequence ID" value="ACL57916.1"/>
    <property type="molecule type" value="Genomic_DNA"/>
</dbReference>
<gene>
    <name evidence="2" type="ordered locus">Mnod_2966</name>
</gene>
<protein>
    <submittedName>
        <fullName evidence="2">Transposase</fullName>
    </submittedName>
</protein>
<dbReference type="HOGENOM" id="CLU_055261_9_1_5"/>